<dbReference type="RefSeq" id="WP_114696417.1">
    <property type="nucleotide sequence ID" value="NZ_QQOH01000004.1"/>
</dbReference>
<dbReference type="Proteomes" id="UP000253769">
    <property type="component" value="Unassembled WGS sequence"/>
</dbReference>
<dbReference type="AlphaFoldDB" id="A0A369WAH0"/>
<evidence type="ECO:0000313" key="5">
    <source>
        <dbReference type="EMBL" id="RDE18802.1"/>
    </source>
</evidence>
<gene>
    <name evidence="5" type="ORF">DV711_14375</name>
</gene>
<evidence type="ECO:0000259" key="4">
    <source>
        <dbReference type="Pfam" id="PF00497"/>
    </source>
</evidence>
<comment type="similarity">
    <text evidence="1">Belongs to the bacterial solute-binding protein 3 family.</text>
</comment>
<evidence type="ECO:0000256" key="2">
    <source>
        <dbReference type="ARBA" id="ARBA00022729"/>
    </source>
</evidence>
<evidence type="ECO:0000256" key="3">
    <source>
        <dbReference type="SAM" id="SignalP"/>
    </source>
</evidence>
<protein>
    <recommendedName>
        <fullName evidence="4">Solute-binding protein family 3/N-terminal domain-containing protein</fullName>
    </recommendedName>
</protein>
<name>A0A369WAH0_9GAMM</name>
<dbReference type="InterPro" id="IPR001638">
    <property type="entry name" value="Solute-binding_3/MltF_N"/>
</dbReference>
<evidence type="ECO:0000256" key="1">
    <source>
        <dbReference type="ARBA" id="ARBA00010333"/>
    </source>
</evidence>
<sequence length="277" mass="30725">MYPRLRLLVILVALVQLFTAIPASADELSKSASTTHELVLAADPWCPYNCEPGAESPGFMVELARAALAEDGIHVHYRTMPWTRAMQQARIGEVDGVIGAERFEAEGLVVPLRAFGVSTQGIALRRDDPMKWQGTDSIGARRVAFISGYDYAESVAVKAAELNPDATMIEFTGDDALERMLLLLARQRVDLVVDDLNVLQYKLKQLGLERQLRIVSTDVVAPVYISLSPRLKEAALIADKLDEGIERLRESGEFDRILARYRIQSWTTDPADPAPFD</sequence>
<dbReference type="PANTHER" id="PTHR35936:SF35">
    <property type="entry name" value="L-CYSTINE-BINDING PROTEIN TCYJ"/>
    <property type="match status" value="1"/>
</dbReference>
<evidence type="ECO:0000313" key="6">
    <source>
        <dbReference type="Proteomes" id="UP000253769"/>
    </source>
</evidence>
<dbReference type="OrthoDB" id="5763510at2"/>
<dbReference type="SUPFAM" id="SSF53850">
    <property type="entry name" value="Periplasmic binding protein-like II"/>
    <property type="match status" value="1"/>
</dbReference>
<keyword evidence="6" id="KW-1185">Reference proteome</keyword>
<feature type="domain" description="Solute-binding protein family 3/N-terminal" evidence="4">
    <location>
        <begin position="44"/>
        <end position="261"/>
    </location>
</feature>
<organism evidence="5 6">
    <name type="scientific">Motiliproteus coralliicola</name>
    <dbReference type="NCBI Taxonomy" id="2283196"/>
    <lineage>
        <taxon>Bacteria</taxon>
        <taxon>Pseudomonadati</taxon>
        <taxon>Pseudomonadota</taxon>
        <taxon>Gammaproteobacteria</taxon>
        <taxon>Oceanospirillales</taxon>
        <taxon>Oceanospirillaceae</taxon>
        <taxon>Motiliproteus</taxon>
    </lineage>
</organism>
<feature type="chain" id="PRO_5016630501" description="Solute-binding protein family 3/N-terminal domain-containing protein" evidence="3">
    <location>
        <begin position="26"/>
        <end position="277"/>
    </location>
</feature>
<dbReference type="Pfam" id="PF00497">
    <property type="entry name" value="SBP_bac_3"/>
    <property type="match status" value="1"/>
</dbReference>
<dbReference type="Gene3D" id="3.40.190.10">
    <property type="entry name" value="Periplasmic binding protein-like II"/>
    <property type="match status" value="2"/>
</dbReference>
<dbReference type="EMBL" id="QQOH01000004">
    <property type="protein sequence ID" value="RDE18802.1"/>
    <property type="molecule type" value="Genomic_DNA"/>
</dbReference>
<feature type="signal peptide" evidence="3">
    <location>
        <begin position="1"/>
        <end position="25"/>
    </location>
</feature>
<accession>A0A369WAH0</accession>
<proteinExistence type="inferred from homology"/>
<comment type="caution">
    <text evidence="5">The sequence shown here is derived from an EMBL/GenBank/DDBJ whole genome shotgun (WGS) entry which is preliminary data.</text>
</comment>
<keyword evidence="2 3" id="KW-0732">Signal</keyword>
<reference evidence="5 6" key="1">
    <citation type="submission" date="2018-07" db="EMBL/GenBank/DDBJ databases">
        <title>Motiliproteus coralliicola sp. nov., a bacterium isolated from Coral.</title>
        <authorList>
            <person name="Wang G."/>
        </authorList>
    </citation>
    <scope>NUCLEOTIDE SEQUENCE [LARGE SCALE GENOMIC DNA]</scope>
    <source>
        <strain evidence="5 6">C34</strain>
    </source>
</reference>
<dbReference type="PANTHER" id="PTHR35936">
    <property type="entry name" value="MEMBRANE-BOUND LYTIC MUREIN TRANSGLYCOSYLASE F"/>
    <property type="match status" value="1"/>
</dbReference>